<reference evidence="2" key="1">
    <citation type="journal article" date="2022" name="Int. J. Mol. Sci.">
        <title>Draft Genome of Tanacetum Coccineum: Genomic Comparison of Closely Related Tanacetum-Family Plants.</title>
        <authorList>
            <person name="Yamashiro T."/>
            <person name="Shiraishi A."/>
            <person name="Nakayama K."/>
            <person name="Satake H."/>
        </authorList>
    </citation>
    <scope>NUCLEOTIDE SEQUENCE</scope>
</reference>
<feature type="compositionally biased region" description="Acidic residues" evidence="1">
    <location>
        <begin position="185"/>
        <end position="197"/>
    </location>
</feature>
<sequence length="197" mass="22716">MEAVEVPQTLEYKGGQLNAAPVLEVENFTNWKKRFMRHIIGIEPRFDFQDNPDDEEDTRSSHEYLKDLEEEYQARSLLAKSKRFFKKGTQRFSSTKATDQTECHKYGKKGHFARDCWSKTSVPSYQSPFQPKLIHSSEHKLELRQTKDFEAKYNKVKAKLSLLSPSASAPSSSPGKNKGLIAETYDWDEEEVSSDEN</sequence>
<evidence type="ECO:0000313" key="2">
    <source>
        <dbReference type="EMBL" id="GJT78944.1"/>
    </source>
</evidence>
<dbReference type="Proteomes" id="UP001151760">
    <property type="component" value="Unassembled WGS sequence"/>
</dbReference>
<keyword evidence="3" id="KW-1185">Reference proteome</keyword>
<dbReference type="EMBL" id="BQNB010018850">
    <property type="protein sequence ID" value="GJT78944.1"/>
    <property type="molecule type" value="Genomic_DNA"/>
</dbReference>
<organism evidence="2 3">
    <name type="scientific">Tanacetum coccineum</name>
    <dbReference type="NCBI Taxonomy" id="301880"/>
    <lineage>
        <taxon>Eukaryota</taxon>
        <taxon>Viridiplantae</taxon>
        <taxon>Streptophyta</taxon>
        <taxon>Embryophyta</taxon>
        <taxon>Tracheophyta</taxon>
        <taxon>Spermatophyta</taxon>
        <taxon>Magnoliopsida</taxon>
        <taxon>eudicotyledons</taxon>
        <taxon>Gunneridae</taxon>
        <taxon>Pentapetalae</taxon>
        <taxon>asterids</taxon>
        <taxon>campanulids</taxon>
        <taxon>Asterales</taxon>
        <taxon>Asteraceae</taxon>
        <taxon>Asteroideae</taxon>
        <taxon>Anthemideae</taxon>
        <taxon>Anthemidinae</taxon>
        <taxon>Tanacetum</taxon>
    </lineage>
</organism>
<name>A0ABQ5GUG7_9ASTR</name>
<protein>
    <submittedName>
        <fullName evidence="2">Retrovirus-related pol polyprotein from transposon TNT 1-94</fullName>
    </submittedName>
</protein>
<accession>A0ABQ5GUG7</accession>
<reference evidence="2" key="2">
    <citation type="submission" date="2022-01" db="EMBL/GenBank/DDBJ databases">
        <authorList>
            <person name="Yamashiro T."/>
            <person name="Shiraishi A."/>
            <person name="Satake H."/>
            <person name="Nakayama K."/>
        </authorList>
    </citation>
    <scope>NUCLEOTIDE SEQUENCE</scope>
</reference>
<comment type="caution">
    <text evidence="2">The sequence shown here is derived from an EMBL/GenBank/DDBJ whole genome shotgun (WGS) entry which is preliminary data.</text>
</comment>
<feature type="region of interest" description="Disordered" evidence="1">
    <location>
        <begin position="164"/>
        <end position="197"/>
    </location>
</feature>
<dbReference type="Gene3D" id="4.10.60.10">
    <property type="entry name" value="Zinc finger, CCHC-type"/>
    <property type="match status" value="1"/>
</dbReference>
<dbReference type="InterPro" id="IPR036875">
    <property type="entry name" value="Znf_CCHC_sf"/>
</dbReference>
<proteinExistence type="predicted"/>
<dbReference type="SUPFAM" id="SSF57756">
    <property type="entry name" value="Retrovirus zinc finger-like domains"/>
    <property type="match status" value="1"/>
</dbReference>
<gene>
    <name evidence="2" type="ORF">Tco_1045669</name>
</gene>
<feature type="compositionally biased region" description="Low complexity" evidence="1">
    <location>
        <begin position="164"/>
        <end position="174"/>
    </location>
</feature>
<evidence type="ECO:0000256" key="1">
    <source>
        <dbReference type="SAM" id="MobiDB-lite"/>
    </source>
</evidence>
<evidence type="ECO:0000313" key="3">
    <source>
        <dbReference type="Proteomes" id="UP001151760"/>
    </source>
</evidence>